<gene>
    <name evidence="4" type="ORF">B8W67_17340</name>
</gene>
<sequence>MSLPPGALSTSLPSWRARACYAAVHRMVAPVLYRYLRDGESAAMGDRMVTAGRWIRNLSRAQRRRPYARRLDITRDIVDGVVVEMVRAPGCSAGLRDGAILYFHGGGFFVGGLDSHLHVMAILSRRTGLPVVHVEYRQYPDVRVDGSVADCLAAYRWLLAQGTDPQTVVLAGDSAGGFLAFATVLAAQQQSLPTPAGVVGISPLLDIDCAVRDTHPNSALDPLIRAAALPLIMEHARVLDGVADPSPVNGDLSAFPPSLIIAADSETLRCDAERMYTALIDAGRVCVLKVWPRQVHAFPALFPFLPESKVAFDHIAQFVAERLAVAHAAA</sequence>
<evidence type="ECO:0000313" key="5">
    <source>
        <dbReference type="Proteomes" id="UP000193577"/>
    </source>
</evidence>
<comment type="caution">
    <text evidence="4">The sequence shown here is derived from an EMBL/GenBank/DDBJ whole genome shotgun (WGS) entry which is preliminary data.</text>
</comment>
<dbReference type="InterPro" id="IPR029058">
    <property type="entry name" value="AB_hydrolase_fold"/>
</dbReference>
<organism evidence="4 5">
    <name type="scientific">Mycolicibacillus koreensis</name>
    <dbReference type="NCBI Taxonomy" id="1069220"/>
    <lineage>
        <taxon>Bacteria</taxon>
        <taxon>Bacillati</taxon>
        <taxon>Actinomycetota</taxon>
        <taxon>Actinomycetes</taxon>
        <taxon>Mycobacteriales</taxon>
        <taxon>Mycobacteriaceae</taxon>
        <taxon>Mycolicibacillus</taxon>
    </lineage>
</organism>
<evidence type="ECO:0000256" key="1">
    <source>
        <dbReference type="ARBA" id="ARBA00010515"/>
    </source>
</evidence>
<name>A0A7I7S8T3_9MYCO</name>
<reference evidence="4 5" key="1">
    <citation type="submission" date="2017-04" db="EMBL/GenBank/DDBJ databases">
        <title>The new phylogeny of genus Mycobacterium.</title>
        <authorList>
            <person name="Tortoli E."/>
            <person name="Trovato A."/>
            <person name="Cirillo D.M."/>
        </authorList>
    </citation>
    <scope>NUCLEOTIDE SEQUENCE [LARGE SCALE GENOMIC DNA]</scope>
    <source>
        <strain evidence="4 5">KCTC 19819</strain>
    </source>
</reference>
<dbReference type="GO" id="GO:0004806">
    <property type="term" value="F:triacylglycerol lipase activity"/>
    <property type="evidence" value="ECO:0007669"/>
    <property type="project" value="TreeGrafter"/>
</dbReference>
<evidence type="ECO:0000256" key="2">
    <source>
        <dbReference type="ARBA" id="ARBA00022801"/>
    </source>
</evidence>
<dbReference type="PANTHER" id="PTHR48081">
    <property type="entry name" value="AB HYDROLASE SUPERFAMILY PROTEIN C4A8.06C"/>
    <property type="match status" value="1"/>
</dbReference>
<keyword evidence="5" id="KW-1185">Reference proteome</keyword>
<dbReference type="RefSeq" id="WP_069393535.1">
    <property type="nucleotide sequence ID" value="NZ_AP022594.1"/>
</dbReference>
<accession>A0A7I7S8T3</accession>
<comment type="similarity">
    <text evidence="1">Belongs to the 'GDXG' lipolytic enzyme family.</text>
</comment>
<dbReference type="Proteomes" id="UP000193577">
    <property type="component" value="Unassembled WGS sequence"/>
</dbReference>
<dbReference type="AlphaFoldDB" id="A0A7I7S8T3"/>
<dbReference type="InterPro" id="IPR050300">
    <property type="entry name" value="GDXG_lipolytic_enzyme"/>
</dbReference>
<dbReference type="Gene3D" id="3.40.50.1820">
    <property type="entry name" value="alpha/beta hydrolase"/>
    <property type="match status" value="1"/>
</dbReference>
<dbReference type="OrthoDB" id="128186at2"/>
<dbReference type="PANTHER" id="PTHR48081:SF30">
    <property type="entry name" value="ACETYL-HYDROLASE LIPR-RELATED"/>
    <property type="match status" value="1"/>
</dbReference>
<dbReference type="Pfam" id="PF07859">
    <property type="entry name" value="Abhydrolase_3"/>
    <property type="match status" value="1"/>
</dbReference>
<keyword evidence="2" id="KW-0378">Hydrolase</keyword>
<evidence type="ECO:0000313" key="4">
    <source>
        <dbReference type="EMBL" id="OSC29160.1"/>
    </source>
</evidence>
<dbReference type="EMBL" id="NCXO01000052">
    <property type="protein sequence ID" value="OSC29160.1"/>
    <property type="molecule type" value="Genomic_DNA"/>
</dbReference>
<dbReference type="InterPro" id="IPR033140">
    <property type="entry name" value="Lipase_GDXG_put_SER_AS"/>
</dbReference>
<evidence type="ECO:0000259" key="3">
    <source>
        <dbReference type="Pfam" id="PF07859"/>
    </source>
</evidence>
<dbReference type="InterPro" id="IPR013094">
    <property type="entry name" value="AB_hydrolase_3"/>
</dbReference>
<proteinExistence type="inferred from homology"/>
<dbReference type="PROSITE" id="PS01174">
    <property type="entry name" value="LIPASE_GDXG_SER"/>
    <property type="match status" value="1"/>
</dbReference>
<feature type="domain" description="Alpha/beta hydrolase fold-3" evidence="3">
    <location>
        <begin position="100"/>
        <end position="298"/>
    </location>
</feature>
<protein>
    <recommendedName>
        <fullName evidence="3">Alpha/beta hydrolase fold-3 domain-containing protein</fullName>
    </recommendedName>
</protein>
<dbReference type="SUPFAM" id="SSF53474">
    <property type="entry name" value="alpha/beta-Hydrolases"/>
    <property type="match status" value="1"/>
</dbReference>